<dbReference type="STRING" id="84645.A0A498NB48"/>
<evidence type="ECO:0000256" key="23">
    <source>
        <dbReference type="ARBA" id="ARBA00036353"/>
    </source>
</evidence>
<dbReference type="GO" id="GO:0005777">
    <property type="term" value="C:peroxisome"/>
    <property type="evidence" value="ECO:0007669"/>
    <property type="project" value="UniProtKB-SubCell"/>
</dbReference>
<comment type="similarity">
    <text evidence="4">In the N-terminal section; belongs to the enoyl-CoA hydratase/isomerase family.</text>
</comment>
<evidence type="ECO:0000256" key="28">
    <source>
        <dbReference type="ARBA" id="ARBA00036989"/>
    </source>
</evidence>
<comment type="pathway">
    <text evidence="3">Lipid metabolism; fatty acid beta-oxidation.</text>
</comment>
<evidence type="ECO:0000256" key="17">
    <source>
        <dbReference type="ARBA" id="ARBA00035760"/>
    </source>
</evidence>
<evidence type="ECO:0000256" key="8">
    <source>
        <dbReference type="ARBA" id="ARBA00013000"/>
    </source>
</evidence>
<accession>A0A498NB48</accession>
<dbReference type="GO" id="GO:0006635">
    <property type="term" value="P:fatty acid beta-oxidation"/>
    <property type="evidence" value="ECO:0007669"/>
    <property type="project" value="UniProtKB-UniPathway"/>
</dbReference>
<dbReference type="InterPro" id="IPR036291">
    <property type="entry name" value="NAD(P)-bd_dom_sf"/>
</dbReference>
<evidence type="ECO:0000256" key="4">
    <source>
        <dbReference type="ARBA" id="ARBA00008750"/>
    </source>
</evidence>
<evidence type="ECO:0000256" key="12">
    <source>
        <dbReference type="ARBA" id="ARBA00023098"/>
    </source>
</evidence>
<keyword evidence="13" id="KW-0576">Peroxisome</keyword>
<feature type="compositionally biased region" description="Acidic residues" evidence="37">
    <location>
        <begin position="901"/>
        <end position="911"/>
    </location>
</feature>
<name>A0A498NB48_LABRO</name>
<evidence type="ECO:0000256" key="6">
    <source>
        <dbReference type="ARBA" id="ARBA00012064"/>
    </source>
</evidence>
<dbReference type="Gene3D" id="3.40.50.720">
    <property type="entry name" value="NAD(P)-binding Rossmann-like Domain"/>
    <property type="match status" value="1"/>
</dbReference>
<reference evidence="40 41" key="1">
    <citation type="submission" date="2018-03" db="EMBL/GenBank/DDBJ databases">
        <title>Draft genome sequence of Rohu Carp (Labeo rohita).</title>
        <authorList>
            <person name="Das P."/>
            <person name="Kushwaha B."/>
            <person name="Joshi C.G."/>
            <person name="Kumar D."/>
            <person name="Nagpure N.S."/>
            <person name="Sahoo L."/>
            <person name="Das S.P."/>
            <person name="Bit A."/>
            <person name="Patnaik S."/>
            <person name="Meher P.K."/>
            <person name="Jayasankar P."/>
            <person name="Koringa P.G."/>
            <person name="Patel N.V."/>
            <person name="Hinsu A.T."/>
            <person name="Kumar R."/>
            <person name="Pandey M."/>
            <person name="Agarwal S."/>
            <person name="Srivastava S."/>
            <person name="Singh M."/>
            <person name="Iquebal M.A."/>
            <person name="Jaiswal S."/>
            <person name="Angadi U.B."/>
            <person name="Kumar N."/>
            <person name="Raza M."/>
            <person name="Shah T.M."/>
            <person name="Rai A."/>
            <person name="Jena J.K."/>
        </authorList>
    </citation>
    <scope>NUCLEOTIDE SEQUENCE [LARGE SCALE GENOMIC DNA]</scope>
    <source>
        <strain evidence="40">DASCIFA01</strain>
        <tissue evidence="40">Testis</tissue>
    </source>
</reference>
<gene>
    <name evidence="40" type="ORF">ROHU_019571</name>
</gene>
<keyword evidence="14" id="KW-0413">Isomerase</keyword>
<evidence type="ECO:0000313" key="41">
    <source>
        <dbReference type="Proteomes" id="UP000290572"/>
    </source>
</evidence>
<evidence type="ECO:0000256" key="15">
    <source>
        <dbReference type="ARBA" id="ARBA00023239"/>
    </source>
</evidence>
<feature type="domain" description="3-hydroxyacyl-CoA dehydrogenase NAD binding" evidence="39">
    <location>
        <begin position="299"/>
        <end position="471"/>
    </location>
</feature>
<dbReference type="EC" id="1.1.1.35" evidence="8"/>
<evidence type="ECO:0000256" key="1">
    <source>
        <dbReference type="ARBA" id="ARBA00000469"/>
    </source>
</evidence>
<dbReference type="Pfam" id="PF02737">
    <property type="entry name" value="3HCDH_N"/>
    <property type="match status" value="1"/>
</dbReference>
<dbReference type="AlphaFoldDB" id="A0A498NB48"/>
<dbReference type="CDD" id="cd06558">
    <property type="entry name" value="crotonase-like"/>
    <property type="match status" value="1"/>
</dbReference>
<comment type="catalytic activity">
    <reaction evidence="21">
        <text>a (3Z)-enoyl-CoA = a 4-saturated (2E)-enoyl-CoA</text>
        <dbReference type="Rhea" id="RHEA:45900"/>
        <dbReference type="ChEBI" id="CHEBI:85097"/>
        <dbReference type="ChEBI" id="CHEBI:85489"/>
        <dbReference type="EC" id="5.3.3.8"/>
    </reaction>
    <physiologicalReaction direction="left-to-right" evidence="21">
        <dbReference type="Rhea" id="RHEA:45901"/>
    </physiologicalReaction>
</comment>
<comment type="catalytic activity">
    <reaction evidence="19">
        <text>a 4-saturated-(3S)-3-hydroxyacyl-CoA = a (3E)-enoyl-CoA + H2O</text>
        <dbReference type="Rhea" id="RHEA:20724"/>
        <dbReference type="ChEBI" id="CHEBI:15377"/>
        <dbReference type="ChEBI" id="CHEBI:58521"/>
        <dbReference type="ChEBI" id="CHEBI:137480"/>
        <dbReference type="EC" id="4.2.1.17"/>
    </reaction>
    <physiologicalReaction direction="left-to-right" evidence="19">
        <dbReference type="Rhea" id="RHEA:20725"/>
    </physiologicalReaction>
</comment>
<evidence type="ECO:0000256" key="10">
    <source>
        <dbReference type="ARBA" id="ARBA00023002"/>
    </source>
</evidence>
<dbReference type="GO" id="GO:0004165">
    <property type="term" value="F:delta(3)-delta(2)-enoyl-CoA isomerase activity"/>
    <property type="evidence" value="ECO:0007669"/>
    <property type="project" value="UniProtKB-EC"/>
</dbReference>
<comment type="catalytic activity">
    <reaction evidence="1">
        <text>(3S)-hydroxyhexadecanoyl-CoA = (2E)-hexadecenoyl-CoA + H2O</text>
        <dbReference type="Rhea" id="RHEA:31163"/>
        <dbReference type="ChEBI" id="CHEBI:15377"/>
        <dbReference type="ChEBI" id="CHEBI:61526"/>
        <dbReference type="ChEBI" id="CHEBI:62613"/>
    </reaction>
    <physiologicalReaction direction="right-to-left" evidence="1">
        <dbReference type="Rhea" id="RHEA:31165"/>
    </physiologicalReaction>
</comment>
<comment type="catalytic activity">
    <reaction evidence="17">
        <text>(3S)-hydroxydecanoyl-CoA = (2E)-decenoyl-CoA + H2O</text>
        <dbReference type="Rhea" id="RHEA:31191"/>
        <dbReference type="ChEBI" id="CHEBI:15377"/>
        <dbReference type="ChEBI" id="CHEBI:61406"/>
        <dbReference type="ChEBI" id="CHEBI:62616"/>
    </reaction>
    <physiologicalReaction direction="right-to-left" evidence="17">
        <dbReference type="Rhea" id="RHEA:31193"/>
    </physiologicalReaction>
</comment>
<comment type="catalytic activity">
    <reaction evidence="20">
        <text>a (3E)-enoyl-CoA = a 4-saturated (2E)-enoyl-CoA</text>
        <dbReference type="Rhea" id="RHEA:45228"/>
        <dbReference type="ChEBI" id="CHEBI:58521"/>
        <dbReference type="ChEBI" id="CHEBI:85097"/>
        <dbReference type="EC" id="5.3.3.8"/>
    </reaction>
    <physiologicalReaction direction="left-to-right" evidence="20">
        <dbReference type="Rhea" id="RHEA:45229"/>
    </physiologicalReaction>
</comment>
<organism evidence="40 41">
    <name type="scientific">Labeo rohita</name>
    <name type="common">Indian major carp</name>
    <name type="synonym">Cyprinus rohita</name>
    <dbReference type="NCBI Taxonomy" id="84645"/>
    <lineage>
        <taxon>Eukaryota</taxon>
        <taxon>Metazoa</taxon>
        <taxon>Chordata</taxon>
        <taxon>Craniata</taxon>
        <taxon>Vertebrata</taxon>
        <taxon>Euteleostomi</taxon>
        <taxon>Actinopterygii</taxon>
        <taxon>Neopterygii</taxon>
        <taxon>Teleostei</taxon>
        <taxon>Ostariophysi</taxon>
        <taxon>Cypriniformes</taxon>
        <taxon>Cyprinidae</taxon>
        <taxon>Labeoninae</taxon>
        <taxon>Labeonini</taxon>
        <taxon>Labeo</taxon>
    </lineage>
</organism>
<dbReference type="SUPFAM" id="SSF51735">
    <property type="entry name" value="NAD(P)-binding Rossmann-fold domains"/>
    <property type="match status" value="1"/>
</dbReference>
<keyword evidence="15" id="KW-0456">Lyase</keyword>
<comment type="catalytic activity">
    <reaction evidence="23">
        <text>(3E)-hexenoyl-CoA = (2E)-hexenoyl-CoA</text>
        <dbReference type="Rhea" id="RHEA:45736"/>
        <dbReference type="ChEBI" id="CHEBI:62077"/>
        <dbReference type="ChEBI" id="CHEBI:84790"/>
    </reaction>
    <physiologicalReaction direction="left-to-right" evidence="23">
        <dbReference type="Rhea" id="RHEA:45737"/>
    </physiologicalReaction>
</comment>
<dbReference type="Pfam" id="PF00725">
    <property type="entry name" value="3HCDH"/>
    <property type="match status" value="1"/>
</dbReference>
<comment type="catalytic activity">
    <reaction evidence="26">
        <text>(3E,5Z)-tetradecadienoyl-CoA = (2E,5Z)-tetradecadienoyl-CoA</text>
        <dbReference type="Rhea" id="RHEA:47464"/>
        <dbReference type="ChEBI" id="CHEBI:71586"/>
        <dbReference type="ChEBI" id="CHEBI:87701"/>
    </reaction>
    <physiologicalReaction direction="right-to-left" evidence="26">
        <dbReference type="Rhea" id="RHEA:47466"/>
    </physiologicalReaction>
</comment>
<dbReference type="InterPro" id="IPR029670">
    <property type="entry name" value="UPF0524_fam"/>
</dbReference>
<dbReference type="EC" id="4.2.1.17" evidence="7"/>
<evidence type="ECO:0000256" key="18">
    <source>
        <dbReference type="ARBA" id="ARBA00035863"/>
    </source>
</evidence>
<evidence type="ECO:0000313" key="40">
    <source>
        <dbReference type="EMBL" id="RXN28066.1"/>
    </source>
</evidence>
<dbReference type="Gene3D" id="3.90.226.10">
    <property type="entry name" value="2-enoyl-CoA Hydratase, Chain A, domain 1"/>
    <property type="match status" value="1"/>
</dbReference>
<protein>
    <recommendedName>
        <fullName evidence="30">Peroxisomal bifunctional enzyme</fullName>
        <ecNumber evidence="8">1.1.1.35</ecNumber>
        <ecNumber evidence="7">4.2.1.17</ecNumber>
        <ecNumber evidence="6">5.3.3.8</ecNumber>
    </recommendedName>
    <alternativeName>
        <fullName evidence="31">Multifunctional enzyme 1</fullName>
    </alternativeName>
</protein>
<dbReference type="FunFam" id="1.10.1040.50:FF:000006">
    <property type="entry name" value="Peroxisomal bifunctional enzyme"/>
    <property type="match status" value="1"/>
</dbReference>
<evidence type="ECO:0000256" key="35">
    <source>
        <dbReference type="ARBA" id="ARBA00049448"/>
    </source>
</evidence>
<dbReference type="Proteomes" id="UP000290572">
    <property type="component" value="Unassembled WGS sequence"/>
</dbReference>
<comment type="catalytic activity">
    <reaction evidence="32">
        <text>(3S)-hydroxyhexadecanoyl-CoA + NAD(+) = 3-oxohexadecanoyl-CoA + NADH + H(+)</text>
        <dbReference type="Rhea" id="RHEA:31159"/>
        <dbReference type="ChEBI" id="CHEBI:15378"/>
        <dbReference type="ChEBI" id="CHEBI:57349"/>
        <dbReference type="ChEBI" id="CHEBI:57540"/>
        <dbReference type="ChEBI" id="CHEBI:57945"/>
        <dbReference type="ChEBI" id="CHEBI:62613"/>
    </reaction>
    <physiologicalReaction direction="left-to-right" evidence="32">
        <dbReference type="Rhea" id="RHEA:31160"/>
    </physiologicalReaction>
</comment>
<evidence type="ECO:0000256" key="31">
    <source>
        <dbReference type="ARBA" id="ARBA00042031"/>
    </source>
</evidence>
<keyword evidence="11" id="KW-0520">NAD</keyword>
<evidence type="ECO:0000259" key="39">
    <source>
        <dbReference type="Pfam" id="PF02737"/>
    </source>
</evidence>
<evidence type="ECO:0000256" key="27">
    <source>
        <dbReference type="ARBA" id="ARBA00036656"/>
    </source>
</evidence>
<evidence type="ECO:0000256" key="36">
    <source>
        <dbReference type="RuleBase" id="RU003707"/>
    </source>
</evidence>
<keyword evidence="42" id="KW-1267">Proteomics identification</keyword>
<dbReference type="PROSITE" id="PS00166">
    <property type="entry name" value="ENOYL_COA_HYDRATASE"/>
    <property type="match status" value="1"/>
</dbReference>
<comment type="catalytic activity">
    <reaction evidence="25">
        <text>(2S,3S)-3-hydroxy-2-methylbutanoyl-CoA = (2E)-2-methylbut-2-enoyl-CoA + H2O</text>
        <dbReference type="Rhea" id="RHEA:31119"/>
        <dbReference type="ChEBI" id="CHEBI:15377"/>
        <dbReference type="ChEBI" id="CHEBI:57312"/>
        <dbReference type="ChEBI" id="CHEBI:57337"/>
    </reaction>
    <physiologicalReaction direction="right-to-left" evidence="25">
        <dbReference type="Rhea" id="RHEA:31121"/>
    </physiologicalReaction>
</comment>
<comment type="catalytic activity">
    <reaction evidence="27">
        <text>(3E)-decenoyl-CoA = (2E)-decenoyl-CoA</text>
        <dbReference type="Rhea" id="RHEA:45752"/>
        <dbReference type="ChEBI" id="CHEBI:61406"/>
        <dbReference type="ChEBI" id="CHEBI:84793"/>
    </reaction>
    <physiologicalReaction direction="left-to-right" evidence="27">
        <dbReference type="Rhea" id="RHEA:45753"/>
    </physiologicalReaction>
</comment>
<dbReference type="InterPro" id="IPR001753">
    <property type="entry name" value="Enoyl-CoA_hydra/iso"/>
</dbReference>
<comment type="similarity">
    <text evidence="29">In the C-terminal section; belongs to the 3-hydroxyacyl-CoA dehydrogenase family.</text>
</comment>
<dbReference type="PANTHER" id="PTHR23309:SF49">
    <property type="entry name" value="PEROXISOMAL BIFUNCTIONAL ENZYME"/>
    <property type="match status" value="1"/>
</dbReference>
<dbReference type="FunFam" id="3.40.50.720:FF:000009">
    <property type="entry name" value="Fatty oxidation complex, alpha subunit"/>
    <property type="match status" value="1"/>
</dbReference>
<comment type="catalytic activity">
    <reaction evidence="22">
        <text>(3Z)-hexenoyl-CoA = (2E)-hexenoyl-CoA</text>
        <dbReference type="Rhea" id="RHEA:45748"/>
        <dbReference type="ChEBI" id="CHEBI:62077"/>
        <dbReference type="ChEBI" id="CHEBI:85415"/>
    </reaction>
    <physiologicalReaction direction="left-to-right" evidence="22">
        <dbReference type="Rhea" id="RHEA:45749"/>
    </physiologicalReaction>
</comment>
<evidence type="ECO:0000256" key="34">
    <source>
        <dbReference type="ARBA" id="ARBA00048911"/>
    </source>
</evidence>
<comment type="catalytic activity">
    <reaction evidence="18">
        <text>(3E,5Z)-octadienoyl-CoA = (2E,5Z)-octadienoyl-CoA</text>
        <dbReference type="Rhea" id="RHEA:49932"/>
        <dbReference type="ChEBI" id="CHEBI:85108"/>
        <dbReference type="ChEBI" id="CHEBI:131990"/>
    </reaction>
    <physiologicalReaction direction="right-to-left" evidence="18">
        <dbReference type="Rhea" id="RHEA:49934"/>
    </physiologicalReaction>
</comment>
<evidence type="ECO:0000256" key="37">
    <source>
        <dbReference type="SAM" id="MobiDB-lite"/>
    </source>
</evidence>
<comment type="catalytic activity">
    <reaction evidence="28">
        <text>(2E)-hexadecenedioyl-CoA + H2O = (3S)-hydroxyhexadecanedioyl-CoA</text>
        <dbReference type="Rhea" id="RHEA:40259"/>
        <dbReference type="ChEBI" id="CHEBI:15377"/>
        <dbReference type="ChEBI" id="CHEBI:77075"/>
        <dbReference type="ChEBI" id="CHEBI:77080"/>
    </reaction>
    <physiologicalReaction direction="left-to-right" evidence="28">
        <dbReference type="Rhea" id="RHEA:40260"/>
    </physiologicalReaction>
</comment>
<dbReference type="InterPro" id="IPR006180">
    <property type="entry name" value="3-OHacyl-CoA_DH_CS"/>
</dbReference>
<evidence type="ECO:0000256" key="5">
    <source>
        <dbReference type="ARBA" id="ARBA00011245"/>
    </source>
</evidence>
<dbReference type="EMBL" id="QBIY01011906">
    <property type="protein sequence ID" value="RXN28066.1"/>
    <property type="molecule type" value="Genomic_DNA"/>
</dbReference>
<dbReference type="UniPathway" id="UPA00659"/>
<comment type="subcellular location">
    <subcellularLocation>
        <location evidence="2">Peroxisome</location>
    </subcellularLocation>
</comment>
<keyword evidence="10" id="KW-0560">Oxidoreductase</keyword>
<feature type="domain" description="3-hydroxyacyl-CoA dehydrogenase C-terminal" evidence="38">
    <location>
        <begin position="474"/>
        <end position="578"/>
    </location>
</feature>
<dbReference type="Gene3D" id="1.10.1040.50">
    <property type="match status" value="1"/>
</dbReference>
<keyword evidence="41" id="KW-1185">Reference proteome</keyword>
<comment type="similarity">
    <text evidence="36">Belongs to the enoyl-CoA hydratase/isomerase family.</text>
</comment>
<evidence type="ECO:0000256" key="22">
    <source>
        <dbReference type="ARBA" id="ARBA00036336"/>
    </source>
</evidence>
<dbReference type="FunFam" id="3.90.226.10:FF:000052">
    <property type="entry name" value="Peroxisomal bifunctional enzyme"/>
    <property type="match status" value="1"/>
</dbReference>
<keyword evidence="16" id="KW-0511">Multifunctional enzyme</keyword>
<keyword evidence="12" id="KW-0443">Lipid metabolism</keyword>
<evidence type="ECO:0000256" key="33">
    <source>
        <dbReference type="ARBA" id="ARBA00048361"/>
    </source>
</evidence>
<evidence type="ECO:0000256" key="20">
    <source>
        <dbReference type="ARBA" id="ARBA00035949"/>
    </source>
</evidence>
<dbReference type="EC" id="5.3.3.8" evidence="6"/>
<evidence type="ECO:0000256" key="32">
    <source>
        <dbReference type="ARBA" id="ARBA00047613"/>
    </source>
</evidence>
<dbReference type="PROSITE" id="PS00067">
    <property type="entry name" value="3HCDH"/>
    <property type="match status" value="1"/>
</dbReference>
<feature type="region of interest" description="Disordered" evidence="37">
    <location>
        <begin position="841"/>
        <end position="924"/>
    </location>
</feature>
<evidence type="ECO:0000256" key="9">
    <source>
        <dbReference type="ARBA" id="ARBA00022832"/>
    </source>
</evidence>
<evidence type="ECO:0000256" key="16">
    <source>
        <dbReference type="ARBA" id="ARBA00023268"/>
    </source>
</evidence>
<dbReference type="Pfam" id="PF00378">
    <property type="entry name" value="ECH_1"/>
    <property type="match status" value="1"/>
</dbReference>
<evidence type="ECO:0000256" key="2">
    <source>
        <dbReference type="ARBA" id="ARBA00004275"/>
    </source>
</evidence>
<evidence type="ECO:0000259" key="38">
    <source>
        <dbReference type="Pfam" id="PF00725"/>
    </source>
</evidence>
<evidence type="ECO:0000256" key="13">
    <source>
        <dbReference type="ARBA" id="ARBA00023140"/>
    </source>
</evidence>
<evidence type="ECO:0000256" key="26">
    <source>
        <dbReference type="ARBA" id="ARBA00036570"/>
    </source>
</evidence>
<dbReference type="InterPro" id="IPR006176">
    <property type="entry name" value="3-OHacyl-CoA_DH_NAD-bd"/>
</dbReference>
<comment type="subunit">
    <text evidence="5">Monomer.</text>
</comment>
<evidence type="ECO:0000256" key="25">
    <source>
        <dbReference type="ARBA" id="ARBA00036472"/>
    </source>
</evidence>
<dbReference type="InterPro" id="IPR018376">
    <property type="entry name" value="Enoyl-CoA_hyd/isom_CS"/>
</dbReference>
<dbReference type="SUPFAM" id="SSF52096">
    <property type="entry name" value="ClpP/crotonase"/>
    <property type="match status" value="1"/>
</dbReference>
<dbReference type="InterPro" id="IPR008927">
    <property type="entry name" value="6-PGluconate_DH-like_C_sf"/>
</dbReference>
<evidence type="ECO:0000256" key="24">
    <source>
        <dbReference type="ARBA" id="ARBA00036370"/>
    </source>
</evidence>
<dbReference type="SUPFAM" id="SSF48179">
    <property type="entry name" value="6-phosphogluconate dehydrogenase C-terminal domain-like"/>
    <property type="match status" value="2"/>
</dbReference>
<evidence type="ECO:0007829" key="42">
    <source>
        <dbReference type="PeptideAtlas" id="A0A498NB48"/>
    </source>
</evidence>
<dbReference type="GO" id="GO:0003857">
    <property type="term" value="F:(3S)-3-hydroxyacyl-CoA dehydrogenase (NAD+) activity"/>
    <property type="evidence" value="ECO:0007669"/>
    <property type="project" value="UniProtKB-EC"/>
</dbReference>
<evidence type="ECO:0000256" key="3">
    <source>
        <dbReference type="ARBA" id="ARBA00005005"/>
    </source>
</evidence>
<dbReference type="InterPro" id="IPR029045">
    <property type="entry name" value="ClpP/crotonase-like_dom_sf"/>
</dbReference>
<feature type="compositionally biased region" description="Basic and acidic residues" evidence="37">
    <location>
        <begin position="860"/>
        <end position="873"/>
    </location>
</feature>
<dbReference type="Pfam" id="PF15823">
    <property type="entry name" value="UPF0524"/>
    <property type="match status" value="1"/>
</dbReference>
<dbReference type="PANTHER" id="PTHR23309">
    <property type="entry name" value="3-HYDROXYACYL-COA DEHYROGENASE"/>
    <property type="match status" value="1"/>
</dbReference>
<evidence type="ECO:0000256" key="29">
    <source>
        <dbReference type="ARBA" id="ARBA00038365"/>
    </source>
</evidence>
<evidence type="ECO:0000256" key="11">
    <source>
        <dbReference type="ARBA" id="ARBA00023027"/>
    </source>
</evidence>
<sequence length="947" mass="103258">MARYELVKRSVALITLTNPPVNALSSPVRHAIANSMERALSDPKVRAVVICGENGRFCGGADIREFAGPLRGPPLIPVLEAIEAGDKPVVAAIEGMALGGGFELALFCHYRIAQSKARLGLPEVTLGILPAAGGTQRLPRLIGIPAALEMITTGRHISAQEALKLGIVDQVTDQNACETALEFALKAVGKPLSPRRVSTLTTPCPPDLDALLEAATMQVKKKTPGVMAPLACIQAVRAAATMPYSKGMKQESELMATLFNSGQARALQYCFFAQRTAGKWTLPSGAQWNNSKPREIRSAAVIGLGTMGRGIVVSLARVGISVIAVESEKKLLENGRQMVIGMLERDAKRRGVSASLNLLKFTLSLQDLKDVDLVIEAVFEDMALKKRVFQELSKVCRPGTLLCTNTSGLDVDALAGVTDRPHLVAGMHFFSPAHVMKLLEVVCGPRSSSETIATAMSLGKKMGKVSVAVGNCPGFVGNRMLKPYLDQATFLLEEGATPEQIDKALEDFGFAMGVFRMSDLAGLDVGWRVRKESGLTGPDVDPKNPPRKRQGRRYCPIPDMVCEQGRFGQKTGRGWYKYDKPGDTNAKPDPLIQNLLETYRSRYGIQPRNISDQEIIERCLFVLANEGFRILEDGMAARPEDIDVIYLFGYAFPRHRGGPMFYASMVGLERVLERLEHYHQAHPDVPHLEPITMAYTGAQKALKSDKLDEAQALAKSCAGRPDFLPCDGLSICATHSHGKCFKLHWCCHLGWCHCKYVYQPMTNVAQLPSTPVPAAPSDCTDTIDLSISLTERFLRISPCFLPPPCPESPKYCNIAELFIDDYIVKRINGKMCYVQRPPIHTEAPSTPPQINPASLTPQKQHTEDKQTVEETVKGPKMGHCSSPSSSEDSGINALGGHYLESCEEESEDELSTDGHSSPGSLWDQDECTLLSPSKSIVEIIENIETTV</sequence>
<dbReference type="InterPro" id="IPR006108">
    <property type="entry name" value="3HC_DH_C"/>
</dbReference>
<comment type="catalytic activity">
    <reaction evidence="34">
        <text>a (3S)-3-hydroxyacyl-CoA + NAD(+) = a 3-oxoacyl-CoA + NADH + H(+)</text>
        <dbReference type="Rhea" id="RHEA:22432"/>
        <dbReference type="ChEBI" id="CHEBI:15378"/>
        <dbReference type="ChEBI" id="CHEBI:57318"/>
        <dbReference type="ChEBI" id="CHEBI:57540"/>
        <dbReference type="ChEBI" id="CHEBI:57945"/>
        <dbReference type="ChEBI" id="CHEBI:90726"/>
        <dbReference type="EC" id="1.1.1.35"/>
    </reaction>
    <physiologicalReaction direction="left-to-right" evidence="34">
        <dbReference type="Rhea" id="RHEA:22433"/>
    </physiologicalReaction>
</comment>
<comment type="catalytic activity">
    <reaction evidence="35">
        <text>(3S)-hydroxyhexadecanedioyl-CoA + NAD(+) = 3-oxohexadecanedioyl-CoA + NADH + H(+)</text>
        <dbReference type="Rhea" id="RHEA:40267"/>
        <dbReference type="ChEBI" id="CHEBI:15378"/>
        <dbReference type="ChEBI" id="CHEBI:57540"/>
        <dbReference type="ChEBI" id="CHEBI:57945"/>
        <dbReference type="ChEBI" id="CHEBI:77080"/>
        <dbReference type="ChEBI" id="CHEBI:77081"/>
    </reaction>
    <physiologicalReaction direction="left-to-right" evidence="35">
        <dbReference type="Rhea" id="RHEA:40268"/>
    </physiologicalReaction>
</comment>
<dbReference type="GO" id="GO:0070403">
    <property type="term" value="F:NAD+ binding"/>
    <property type="evidence" value="ECO:0007669"/>
    <property type="project" value="InterPro"/>
</dbReference>
<keyword evidence="9" id="KW-0276">Fatty acid metabolism</keyword>
<evidence type="ECO:0000256" key="14">
    <source>
        <dbReference type="ARBA" id="ARBA00023235"/>
    </source>
</evidence>
<dbReference type="GO" id="GO:0004300">
    <property type="term" value="F:enoyl-CoA hydratase activity"/>
    <property type="evidence" value="ECO:0007669"/>
    <property type="project" value="UniProtKB-EC"/>
</dbReference>
<comment type="catalytic activity">
    <reaction evidence="33">
        <text>(3S)-hydroxydecanoyl-CoA + NAD(+) = 3-oxodecanoyl-CoA + NADH + H(+)</text>
        <dbReference type="Rhea" id="RHEA:31187"/>
        <dbReference type="ChEBI" id="CHEBI:15378"/>
        <dbReference type="ChEBI" id="CHEBI:57540"/>
        <dbReference type="ChEBI" id="CHEBI:57945"/>
        <dbReference type="ChEBI" id="CHEBI:62548"/>
        <dbReference type="ChEBI" id="CHEBI:62616"/>
    </reaction>
    <physiologicalReaction direction="left-to-right" evidence="33">
        <dbReference type="Rhea" id="RHEA:31188"/>
    </physiologicalReaction>
</comment>
<evidence type="ECO:0000256" key="30">
    <source>
        <dbReference type="ARBA" id="ARBA00039632"/>
    </source>
</evidence>
<evidence type="ECO:0000256" key="19">
    <source>
        <dbReference type="ARBA" id="ARBA00035909"/>
    </source>
</evidence>
<evidence type="ECO:0000256" key="21">
    <source>
        <dbReference type="ARBA" id="ARBA00035959"/>
    </source>
</evidence>
<proteinExistence type="evidence at protein level"/>
<comment type="caution">
    <text evidence="40">The sequence shown here is derived from an EMBL/GenBank/DDBJ whole genome shotgun (WGS) entry which is preliminary data.</text>
</comment>
<comment type="catalytic activity">
    <reaction evidence="24">
        <text>(3S)-hydroxyhexanoyl-CoA = (2E)-hexenoyl-CoA + H2O</text>
        <dbReference type="Rhea" id="RHEA:30547"/>
        <dbReference type="ChEBI" id="CHEBI:15377"/>
        <dbReference type="ChEBI" id="CHEBI:62075"/>
        <dbReference type="ChEBI" id="CHEBI:62077"/>
    </reaction>
    <physiologicalReaction direction="right-to-left" evidence="24">
        <dbReference type="Rhea" id="RHEA:30549"/>
    </physiologicalReaction>
</comment>
<evidence type="ECO:0000256" key="7">
    <source>
        <dbReference type="ARBA" id="ARBA00012076"/>
    </source>
</evidence>